<dbReference type="Proteomes" id="UP000215914">
    <property type="component" value="Unassembled WGS sequence"/>
</dbReference>
<organism evidence="1 2">
    <name type="scientific">Helianthus annuus</name>
    <name type="common">Common sunflower</name>
    <dbReference type="NCBI Taxonomy" id="4232"/>
    <lineage>
        <taxon>Eukaryota</taxon>
        <taxon>Viridiplantae</taxon>
        <taxon>Streptophyta</taxon>
        <taxon>Embryophyta</taxon>
        <taxon>Tracheophyta</taxon>
        <taxon>Spermatophyta</taxon>
        <taxon>Magnoliopsida</taxon>
        <taxon>eudicotyledons</taxon>
        <taxon>Gunneridae</taxon>
        <taxon>Pentapetalae</taxon>
        <taxon>asterids</taxon>
        <taxon>campanulids</taxon>
        <taxon>Asterales</taxon>
        <taxon>Asteraceae</taxon>
        <taxon>Asteroideae</taxon>
        <taxon>Heliantheae alliance</taxon>
        <taxon>Heliantheae</taxon>
        <taxon>Helianthus</taxon>
    </lineage>
</organism>
<accession>A0A9K3P1C8</accession>
<dbReference type="Gramene" id="mRNA:HanXRQr2_Chr01g0009211">
    <property type="protein sequence ID" value="mRNA:HanXRQr2_Chr01g0009211"/>
    <property type="gene ID" value="HanXRQr2_Chr01g0009211"/>
</dbReference>
<evidence type="ECO:0000313" key="2">
    <source>
        <dbReference type="Proteomes" id="UP000215914"/>
    </source>
</evidence>
<dbReference type="AlphaFoldDB" id="A0A9K3P1C8"/>
<dbReference type="EMBL" id="MNCJ02000316">
    <property type="protein sequence ID" value="KAF5821047.1"/>
    <property type="molecule type" value="Genomic_DNA"/>
</dbReference>
<reference evidence="1" key="1">
    <citation type="journal article" date="2017" name="Nature">
        <title>The sunflower genome provides insights into oil metabolism, flowering and Asterid evolution.</title>
        <authorList>
            <person name="Badouin H."/>
            <person name="Gouzy J."/>
            <person name="Grassa C.J."/>
            <person name="Murat F."/>
            <person name="Staton S.E."/>
            <person name="Cottret L."/>
            <person name="Lelandais-Briere C."/>
            <person name="Owens G.L."/>
            <person name="Carrere S."/>
            <person name="Mayjonade B."/>
            <person name="Legrand L."/>
            <person name="Gill N."/>
            <person name="Kane N.C."/>
            <person name="Bowers J.E."/>
            <person name="Hubner S."/>
            <person name="Bellec A."/>
            <person name="Berard A."/>
            <person name="Berges H."/>
            <person name="Blanchet N."/>
            <person name="Boniface M.C."/>
            <person name="Brunel D."/>
            <person name="Catrice O."/>
            <person name="Chaidir N."/>
            <person name="Claudel C."/>
            <person name="Donnadieu C."/>
            <person name="Faraut T."/>
            <person name="Fievet G."/>
            <person name="Helmstetter N."/>
            <person name="King M."/>
            <person name="Knapp S.J."/>
            <person name="Lai Z."/>
            <person name="Le Paslier M.C."/>
            <person name="Lippi Y."/>
            <person name="Lorenzon L."/>
            <person name="Mandel J.R."/>
            <person name="Marage G."/>
            <person name="Marchand G."/>
            <person name="Marquand E."/>
            <person name="Bret-Mestries E."/>
            <person name="Morien E."/>
            <person name="Nambeesan S."/>
            <person name="Nguyen T."/>
            <person name="Pegot-Espagnet P."/>
            <person name="Pouilly N."/>
            <person name="Raftis F."/>
            <person name="Sallet E."/>
            <person name="Schiex T."/>
            <person name="Thomas J."/>
            <person name="Vandecasteele C."/>
            <person name="Vares D."/>
            <person name="Vear F."/>
            <person name="Vautrin S."/>
            <person name="Crespi M."/>
            <person name="Mangin B."/>
            <person name="Burke J.M."/>
            <person name="Salse J."/>
            <person name="Munos S."/>
            <person name="Vincourt P."/>
            <person name="Rieseberg L.H."/>
            <person name="Langlade N.B."/>
        </authorList>
    </citation>
    <scope>NUCLEOTIDE SEQUENCE</scope>
    <source>
        <tissue evidence="1">Leaves</tissue>
    </source>
</reference>
<comment type="caution">
    <text evidence="1">The sequence shown here is derived from an EMBL/GenBank/DDBJ whole genome shotgun (WGS) entry which is preliminary data.</text>
</comment>
<evidence type="ECO:0000313" key="1">
    <source>
        <dbReference type="EMBL" id="KAF5821047.1"/>
    </source>
</evidence>
<sequence>MGIFATSFSPPVETLEFCSGSSNRGHSFLILERCLEAGERTIIGAGQCKRFQTYKELRQTMDRNKANI</sequence>
<gene>
    <name evidence="1" type="ORF">HanXRQr2_Chr01g0009211</name>
</gene>
<name>A0A9K3P1C8_HELAN</name>
<protein>
    <submittedName>
        <fullName evidence="1">Uncharacterized protein</fullName>
    </submittedName>
</protein>
<keyword evidence="2" id="KW-1185">Reference proteome</keyword>
<proteinExistence type="predicted"/>
<reference evidence="1" key="2">
    <citation type="submission" date="2020-06" db="EMBL/GenBank/DDBJ databases">
        <title>Helianthus annuus Genome sequencing and assembly Release 2.</title>
        <authorList>
            <person name="Gouzy J."/>
            <person name="Langlade N."/>
            <person name="Munos S."/>
        </authorList>
    </citation>
    <scope>NUCLEOTIDE SEQUENCE</scope>
    <source>
        <tissue evidence="1">Leaves</tissue>
    </source>
</reference>